<dbReference type="Gene3D" id="1.10.510.10">
    <property type="entry name" value="Transferase(Phosphotransferase) domain 1"/>
    <property type="match status" value="1"/>
</dbReference>
<evidence type="ECO:0000256" key="10">
    <source>
        <dbReference type="ARBA" id="ARBA00023136"/>
    </source>
</evidence>
<dbReference type="CDD" id="cd14066">
    <property type="entry name" value="STKc_IRAK"/>
    <property type="match status" value="1"/>
</dbReference>
<dbReference type="InterPro" id="IPR032872">
    <property type="entry name" value="WAK_assoc_C"/>
</dbReference>
<dbReference type="InterPro" id="IPR045874">
    <property type="entry name" value="LRK10/LRL21-25-like"/>
</dbReference>
<dbReference type="FunFam" id="3.30.200.20:FF:000178">
    <property type="entry name" value="serine/threonine-protein kinase PBS1-like"/>
    <property type="match status" value="1"/>
</dbReference>
<dbReference type="PROSITE" id="PS50011">
    <property type="entry name" value="PROTEIN_KINASE_DOM"/>
    <property type="match status" value="1"/>
</dbReference>
<gene>
    <name evidence="15" type="ORF">NE237_005926</name>
</gene>
<reference evidence="15" key="1">
    <citation type="journal article" date="2023" name="Plant J.">
        <title>The genome of the king protea, Protea cynaroides.</title>
        <authorList>
            <person name="Chang J."/>
            <person name="Duong T.A."/>
            <person name="Schoeman C."/>
            <person name="Ma X."/>
            <person name="Roodt D."/>
            <person name="Barker N."/>
            <person name="Li Z."/>
            <person name="Van de Peer Y."/>
            <person name="Mizrachi E."/>
        </authorList>
    </citation>
    <scope>NUCLEOTIDE SEQUENCE</scope>
    <source>
        <tissue evidence="15">Young leaves</tissue>
    </source>
</reference>
<dbReference type="EMBL" id="JAMYWD010000004">
    <property type="protein sequence ID" value="KAJ4972752.1"/>
    <property type="molecule type" value="Genomic_DNA"/>
</dbReference>
<keyword evidence="8 12" id="KW-0067">ATP-binding</keyword>
<evidence type="ECO:0000256" key="12">
    <source>
        <dbReference type="PROSITE-ProRule" id="PRU10141"/>
    </source>
</evidence>
<evidence type="ECO:0000256" key="11">
    <source>
        <dbReference type="ARBA" id="ARBA00023180"/>
    </source>
</evidence>
<dbReference type="SMART" id="SM00220">
    <property type="entry name" value="S_TKc"/>
    <property type="match status" value="1"/>
</dbReference>
<comment type="subcellular location">
    <subcellularLocation>
        <location evidence="1">Membrane</location>
        <topology evidence="1">Single-pass type I membrane protein</topology>
    </subcellularLocation>
</comment>
<evidence type="ECO:0000256" key="9">
    <source>
        <dbReference type="ARBA" id="ARBA00022989"/>
    </source>
</evidence>
<dbReference type="Pfam" id="PF13947">
    <property type="entry name" value="GUB_WAK_bind"/>
    <property type="match status" value="1"/>
</dbReference>
<dbReference type="GO" id="GO:0016020">
    <property type="term" value="C:membrane"/>
    <property type="evidence" value="ECO:0007669"/>
    <property type="project" value="UniProtKB-SubCell"/>
</dbReference>
<dbReference type="PANTHER" id="PTHR27009">
    <property type="entry name" value="RUST RESISTANCE KINASE LR10-RELATED"/>
    <property type="match status" value="1"/>
</dbReference>
<sequence length="634" mass="70856">MDHQNLFFIKFKAILPLLIINTIFLATFLPEAQSADPKFDACKPQTCGNGTSISYPFWIPQIQQSYCGYPGFEVNCTKEDALIQISGYEYLIRNISYTDYSLMVAEDLQNDCHIPLRNVTLSGSPFRLGQSSTGYLNFYYNCTKPIPSRYQYYPINCSSIDTGNQSFALFEHDLGLPDLNASLETCISIVTAPVVKYPGMMSYVQLEEVGYGGIMEVGFQLEWNESVSGSCCECQGSGGRCGFDQNEFWCFCSDQPRRGNCNSGPKIIVGKEIVKALFLVGYAIVLGTIIWYCRKIYLNNRRKAQVVQDFLEAYGSPAAKKFSYSDIKKMTNSLREKLGQGGYGTVFKGKLEDGHLVAVKVLNDSKGNGGNGGEFINEVATISKTSHVNIVSLLGFCFDGSKRALIYEFMPNGSLEKLIHNMEPAETRPQLEWSRLYKIAVGIARGLEYLHRGCSTRILHFDIKPHNILLDEDFCPKISDFGLAKLCPSRKDSIVSMTGARGTAGYIAPEVFFRTFGGVSHKSDVYSYGMMVLEMVGGRRNIDDNQIDDTGEIYFANWIYKCIGQGEHLIPNEVQMEEHEKISKKMVLVGMWCIQVDPVNRPSMSKAVEMLEGKLESLPIPPTPFLSSSSRFTC</sequence>
<dbReference type="Pfam" id="PF14380">
    <property type="entry name" value="WAK_assoc"/>
    <property type="match status" value="1"/>
</dbReference>
<dbReference type="PROSITE" id="PS00107">
    <property type="entry name" value="PROTEIN_KINASE_ATP"/>
    <property type="match status" value="1"/>
</dbReference>
<name>A0A9Q0KLI9_9MAGN</name>
<dbReference type="GO" id="GO:0030247">
    <property type="term" value="F:polysaccharide binding"/>
    <property type="evidence" value="ECO:0007669"/>
    <property type="project" value="InterPro"/>
</dbReference>
<dbReference type="FunFam" id="1.10.510.10:FF:000590">
    <property type="entry name" value="PR5-like receptor kinase"/>
    <property type="match status" value="1"/>
</dbReference>
<dbReference type="GO" id="GO:0004674">
    <property type="term" value="F:protein serine/threonine kinase activity"/>
    <property type="evidence" value="ECO:0007669"/>
    <property type="project" value="UniProtKB-KW"/>
</dbReference>
<dbReference type="InterPro" id="IPR000719">
    <property type="entry name" value="Prot_kinase_dom"/>
</dbReference>
<dbReference type="InterPro" id="IPR017441">
    <property type="entry name" value="Protein_kinase_ATP_BS"/>
</dbReference>
<dbReference type="PROSITE" id="PS00108">
    <property type="entry name" value="PROTEIN_KINASE_ST"/>
    <property type="match status" value="1"/>
</dbReference>
<proteinExistence type="predicted"/>
<dbReference type="InterPro" id="IPR025287">
    <property type="entry name" value="WAK_GUB"/>
</dbReference>
<evidence type="ECO:0000256" key="3">
    <source>
        <dbReference type="ARBA" id="ARBA00022679"/>
    </source>
</evidence>
<dbReference type="Proteomes" id="UP001141806">
    <property type="component" value="Unassembled WGS sequence"/>
</dbReference>
<dbReference type="GO" id="GO:0005524">
    <property type="term" value="F:ATP binding"/>
    <property type="evidence" value="ECO:0007669"/>
    <property type="project" value="UniProtKB-UniRule"/>
</dbReference>
<keyword evidence="10 13" id="KW-0472">Membrane</keyword>
<organism evidence="15 16">
    <name type="scientific">Protea cynaroides</name>
    <dbReference type="NCBI Taxonomy" id="273540"/>
    <lineage>
        <taxon>Eukaryota</taxon>
        <taxon>Viridiplantae</taxon>
        <taxon>Streptophyta</taxon>
        <taxon>Embryophyta</taxon>
        <taxon>Tracheophyta</taxon>
        <taxon>Spermatophyta</taxon>
        <taxon>Magnoliopsida</taxon>
        <taxon>Proteales</taxon>
        <taxon>Proteaceae</taxon>
        <taxon>Protea</taxon>
    </lineage>
</organism>
<dbReference type="InterPro" id="IPR008271">
    <property type="entry name" value="Ser/Thr_kinase_AS"/>
</dbReference>
<keyword evidence="3" id="KW-0808">Transferase</keyword>
<keyword evidence="2" id="KW-0723">Serine/threonine-protein kinase</keyword>
<keyword evidence="16" id="KW-1185">Reference proteome</keyword>
<keyword evidence="6 12" id="KW-0547">Nucleotide-binding</keyword>
<evidence type="ECO:0000256" key="13">
    <source>
        <dbReference type="SAM" id="Phobius"/>
    </source>
</evidence>
<dbReference type="Pfam" id="PF00069">
    <property type="entry name" value="Pkinase"/>
    <property type="match status" value="1"/>
</dbReference>
<evidence type="ECO:0000313" key="16">
    <source>
        <dbReference type="Proteomes" id="UP001141806"/>
    </source>
</evidence>
<evidence type="ECO:0000256" key="8">
    <source>
        <dbReference type="ARBA" id="ARBA00022840"/>
    </source>
</evidence>
<dbReference type="OrthoDB" id="4062651at2759"/>
<dbReference type="AlphaFoldDB" id="A0A9Q0KLI9"/>
<keyword evidence="11" id="KW-0325">Glycoprotein</keyword>
<evidence type="ECO:0000256" key="6">
    <source>
        <dbReference type="ARBA" id="ARBA00022741"/>
    </source>
</evidence>
<evidence type="ECO:0000313" key="15">
    <source>
        <dbReference type="EMBL" id="KAJ4972752.1"/>
    </source>
</evidence>
<keyword evidence="9 13" id="KW-1133">Transmembrane helix</keyword>
<evidence type="ECO:0000259" key="14">
    <source>
        <dbReference type="PROSITE" id="PS50011"/>
    </source>
</evidence>
<dbReference type="SUPFAM" id="SSF56112">
    <property type="entry name" value="Protein kinase-like (PK-like)"/>
    <property type="match status" value="1"/>
</dbReference>
<evidence type="ECO:0000256" key="1">
    <source>
        <dbReference type="ARBA" id="ARBA00004479"/>
    </source>
</evidence>
<feature type="binding site" evidence="12">
    <location>
        <position position="360"/>
    </location>
    <ligand>
        <name>ATP</name>
        <dbReference type="ChEBI" id="CHEBI:30616"/>
    </ligand>
</feature>
<feature type="transmembrane region" description="Helical" evidence="13">
    <location>
        <begin position="273"/>
        <end position="293"/>
    </location>
</feature>
<keyword evidence="7" id="KW-0418">Kinase</keyword>
<comment type="caution">
    <text evidence="15">The sequence shown here is derived from an EMBL/GenBank/DDBJ whole genome shotgun (WGS) entry which is preliminary data.</text>
</comment>
<keyword evidence="4 13" id="KW-0812">Transmembrane</keyword>
<evidence type="ECO:0000256" key="5">
    <source>
        <dbReference type="ARBA" id="ARBA00022729"/>
    </source>
</evidence>
<dbReference type="InterPro" id="IPR011009">
    <property type="entry name" value="Kinase-like_dom_sf"/>
</dbReference>
<dbReference type="Gene3D" id="3.30.200.20">
    <property type="entry name" value="Phosphorylase Kinase, domain 1"/>
    <property type="match status" value="1"/>
</dbReference>
<evidence type="ECO:0000256" key="7">
    <source>
        <dbReference type="ARBA" id="ARBA00022777"/>
    </source>
</evidence>
<protein>
    <recommendedName>
        <fullName evidence="14">Protein kinase domain-containing protein</fullName>
    </recommendedName>
</protein>
<evidence type="ECO:0000256" key="2">
    <source>
        <dbReference type="ARBA" id="ARBA00022527"/>
    </source>
</evidence>
<feature type="domain" description="Protein kinase" evidence="14">
    <location>
        <begin position="332"/>
        <end position="626"/>
    </location>
</feature>
<keyword evidence="5" id="KW-0732">Signal</keyword>
<evidence type="ECO:0000256" key="4">
    <source>
        <dbReference type="ARBA" id="ARBA00022692"/>
    </source>
</evidence>
<accession>A0A9Q0KLI9</accession>